<sequence>MKKGYAIELADDDQTAALKLLYIGLLGERATSGGWPEFTDVKRARYEKEMTIDERVATRGTIEAFIVERLCIAVEEAQHTTKMVMLRQFIKDEGFAMNATVVAAPPLSQKYERNLKVFVLSPNSLFKHRFKMEGLVANRGSAEKHSVTFGLDKSNRLLLTAYDCGGEDKGHAILPNIPISASPEHSEMWVVETVSYSPLKLNPAAAATGVFTFLEWLYSTMSSSDASLDAADTVFEACTKDGVVVVVVHLSCQDVSSFLTVRRCIVVSYCGVVSSPITVIIEAMRTATVATYLAAMLIGQSTAIKIQTAKKRVEKAVLEAASTITKRPDMKLRMDPRGVSAIMDELKNDKRNEISDSKGNVIYTDSHGPGNHLSVEGMLYNGDGYVYYERKSIKLEKEGAYNKRGDRGVKGSTAEAEVKDAAVGSICSALEKTEPYILAEKEDDGTAAVSGIPDKIRKIPERPGTDWAPGPNFLNTELRLGAYSSRLNSFVRSYDKSSRRNLLAIFATVNDKLTLATLSCANSTDGLNSSEVVFYFPGMFPEYPSLSTFDKFSYSMKSGESGDNVIKWIYNGLVNRITKTDGSAVKELKAKSLSADALFLTLLCDVVRETQKVTKNASRCGILRMRAPLWDLFLTWFLTQRLSHVTAVKTDLPPFKNLFGSSSVSNLKAGSLSSEEVNKMFKGAPDASLISSSYVLKSEDGMAKLTVTDKQLLLAELACYNGENGETETRVFLEPIDTFRVDFPHWQGSPKQVRISSEGGVSAAKRMLYAGLLGRHTVLNGQMALQEPKARRFIKNTASNPAQRNLTAVWIDEFIVGALCKDLNPTYAIKAQITDIKKVDDTHTILVPQKLSGSILDRAYDSIPPPSQLKITPDSDSFIVTGTSSRSDGSGPAFVAFKETVQENVLFVKSASCPDLGGIMELPTNFVDFTSLKDMETAVFKMTSKKQIPTSISLLYVGLMRRMAAEEKYTSSLTANDMLIDQLCEYTRAESEDTHF</sequence>
<gene>
    <name evidence="1" type="ORF">FOL47_011243</name>
</gene>
<accession>A0A7J6MMS9</accession>
<name>A0A7J6MMS9_PERCH</name>
<proteinExistence type="predicted"/>
<evidence type="ECO:0000313" key="1">
    <source>
        <dbReference type="EMBL" id="KAF4672892.1"/>
    </source>
</evidence>
<dbReference type="EMBL" id="JAAPAO010000096">
    <property type="protein sequence ID" value="KAF4672892.1"/>
    <property type="molecule type" value="Genomic_DNA"/>
</dbReference>
<keyword evidence="2" id="KW-1185">Reference proteome</keyword>
<dbReference type="Proteomes" id="UP000591131">
    <property type="component" value="Unassembled WGS sequence"/>
</dbReference>
<comment type="caution">
    <text evidence="1">The sequence shown here is derived from an EMBL/GenBank/DDBJ whole genome shotgun (WGS) entry which is preliminary data.</text>
</comment>
<protein>
    <submittedName>
        <fullName evidence="1">Uncharacterized protein</fullName>
    </submittedName>
</protein>
<dbReference type="AlphaFoldDB" id="A0A7J6MMS9"/>
<reference evidence="1 2" key="1">
    <citation type="submission" date="2020-04" db="EMBL/GenBank/DDBJ databases">
        <title>Perkinsus chesapeaki whole genome sequence.</title>
        <authorList>
            <person name="Bogema D.R."/>
        </authorList>
    </citation>
    <scope>NUCLEOTIDE SEQUENCE [LARGE SCALE GENOMIC DNA]</scope>
    <source>
        <strain evidence="1">ATCC PRA-425</strain>
    </source>
</reference>
<evidence type="ECO:0000313" key="2">
    <source>
        <dbReference type="Proteomes" id="UP000591131"/>
    </source>
</evidence>
<organism evidence="1 2">
    <name type="scientific">Perkinsus chesapeaki</name>
    <name type="common">Clam parasite</name>
    <name type="synonym">Perkinsus andrewsi</name>
    <dbReference type="NCBI Taxonomy" id="330153"/>
    <lineage>
        <taxon>Eukaryota</taxon>
        <taxon>Sar</taxon>
        <taxon>Alveolata</taxon>
        <taxon>Perkinsozoa</taxon>
        <taxon>Perkinsea</taxon>
        <taxon>Perkinsida</taxon>
        <taxon>Perkinsidae</taxon>
        <taxon>Perkinsus</taxon>
    </lineage>
</organism>